<dbReference type="GO" id="GO:0004703">
    <property type="term" value="F:G protein-coupled receptor kinase activity"/>
    <property type="evidence" value="ECO:0007669"/>
    <property type="project" value="TreeGrafter"/>
</dbReference>
<dbReference type="InterPro" id="IPR045270">
    <property type="entry name" value="STKc_AGC"/>
</dbReference>
<dbReference type="PANTHER" id="PTHR24355">
    <property type="entry name" value="G PROTEIN-COUPLED RECEPTOR KINASE/RIBOSOMAL PROTEIN S6 KINASE"/>
    <property type="match status" value="1"/>
</dbReference>
<dbReference type="InterPro" id="IPR000595">
    <property type="entry name" value="cNMP-bd_dom"/>
</dbReference>
<dbReference type="InterPro" id="IPR011009">
    <property type="entry name" value="Kinase-like_dom_sf"/>
</dbReference>
<keyword evidence="5" id="KW-0418">Kinase</keyword>
<dbReference type="Gene3D" id="2.60.120.10">
    <property type="entry name" value="Jelly Rolls"/>
    <property type="match status" value="1"/>
</dbReference>
<evidence type="ECO:0000256" key="3">
    <source>
        <dbReference type="ARBA" id="ARBA00022679"/>
    </source>
</evidence>
<feature type="compositionally biased region" description="Polar residues" evidence="9">
    <location>
        <begin position="87"/>
        <end position="101"/>
    </location>
</feature>
<dbReference type="PROSITE" id="PS00108">
    <property type="entry name" value="PROTEIN_KINASE_ST"/>
    <property type="match status" value="1"/>
</dbReference>
<feature type="region of interest" description="Disordered" evidence="9">
    <location>
        <begin position="1"/>
        <end position="31"/>
    </location>
</feature>
<dbReference type="PROSITE" id="PS50042">
    <property type="entry name" value="CNMP_BINDING_3"/>
    <property type="match status" value="1"/>
</dbReference>
<evidence type="ECO:0008006" key="14">
    <source>
        <dbReference type="Google" id="ProtNLM"/>
    </source>
</evidence>
<dbReference type="GO" id="GO:0001664">
    <property type="term" value="F:G protein-coupled receptor binding"/>
    <property type="evidence" value="ECO:0007669"/>
    <property type="project" value="TreeGrafter"/>
</dbReference>
<keyword evidence="4 8" id="KW-0547">Nucleotide-binding</keyword>
<dbReference type="SUPFAM" id="SSF56112">
    <property type="entry name" value="Protein kinase-like (PK-like)"/>
    <property type="match status" value="1"/>
</dbReference>
<dbReference type="Pfam" id="PF02893">
    <property type="entry name" value="GRAM"/>
    <property type="match status" value="1"/>
</dbReference>
<evidence type="ECO:0000256" key="7">
    <source>
        <dbReference type="ARBA" id="ARBA00022992"/>
    </source>
</evidence>
<feature type="binding site" evidence="8">
    <location>
        <position position="686"/>
    </location>
    <ligand>
        <name>ATP</name>
        <dbReference type="ChEBI" id="CHEBI:30616"/>
    </ligand>
</feature>
<dbReference type="EMBL" id="HBIZ01000553">
    <property type="protein sequence ID" value="CAE0747720.1"/>
    <property type="molecule type" value="Transcribed_RNA"/>
</dbReference>
<evidence type="ECO:0000256" key="9">
    <source>
        <dbReference type="SAM" id="MobiDB-lite"/>
    </source>
</evidence>
<dbReference type="InterPro" id="IPR011993">
    <property type="entry name" value="PH-like_dom_sf"/>
</dbReference>
<dbReference type="SUPFAM" id="SSF51206">
    <property type="entry name" value="cAMP-binding domain-like"/>
    <property type="match status" value="2"/>
</dbReference>
<evidence type="ECO:0000256" key="5">
    <source>
        <dbReference type="ARBA" id="ARBA00022777"/>
    </source>
</evidence>
<evidence type="ECO:0000313" key="13">
    <source>
        <dbReference type="EMBL" id="CAE0747720.1"/>
    </source>
</evidence>
<dbReference type="PROSITE" id="PS50011">
    <property type="entry name" value="PROTEIN_KINASE_DOM"/>
    <property type="match status" value="1"/>
</dbReference>
<organism evidence="13">
    <name type="scientific">Chrysotila carterae</name>
    <name type="common">Marine alga</name>
    <name type="synonym">Syracosphaera carterae</name>
    <dbReference type="NCBI Taxonomy" id="13221"/>
    <lineage>
        <taxon>Eukaryota</taxon>
        <taxon>Haptista</taxon>
        <taxon>Haptophyta</taxon>
        <taxon>Prymnesiophyceae</taxon>
        <taxon>Isochrysidales</taxon>
        <taxon>Isochrysidaceae</taxon>
        <taxon>Chrysotila</taxon>
    </lineage>
</organism>
<evidence type="ECO:0000256" key="1">
    <source>
        <dbReference type="ARBA" id="ARBA00022527"/>
    </source>
</evidence>
<evidence type="ECO:0000256" key="8">
    <source>
        <dbReference type="PROSITE-ProRule" id="PRU10141"/>
    </source>
</evidence>
<dbReference type="Pfam" id="PF00069">
    <property type="entry name" value="Pkinase"/>
    <property type="match status" value="1"/>
</dbReference>
<dbReference type="InterPro" id="IPR008271">
    <property type="entry name" value="Ser/Thr_kinase_AS"/>
</dbReference>
<dbReference type="CDD" id="cd07440">
    <property type="entry name" value="RGS"/>
    <property type="match status" value="1"/>
</dbReference>
<keyword evidence="7" id="KW-0142">cGMP-binding</keyword>
<dbReference type="Pfam" id="PF00027">
    <property type="entry name" value="cNMP_binding"/>
    <property type="match status" value="1"/>
</dbReference>
<feature type="domain" description="RGS" evidence="12">
    <location>
        <begin position="514"/>
        <end position="642"/>
    </location>
</feature>
<keyword evidence="2" id="KW-0140">cGMP</keyword>
<dbReference type="CDD" id="cd05123">
    <property type="entry name" value="STKc_AGC"/>
    <property type="match status" value="1"/>
</dbReference>
<feature type="compositionally biased region" description="Basic and acidic residues" evidence="9">
    <location>
        <begin position="59"/>
        <end position="75"/>
    </location>
</feature>
<dbReference type="InterPro" id="IPR044926">
    <property type="entry name" value="RGS_subdomain_2"/>
</dbReference>
<dbReference type="SMART" id="SM00315">
    <property type="entry name" value="RGS"/>
    <property type="match status" value="1"/>
</dbReference>
<dbReference type="SUPFAM" id="SSF48097">
    <property type="entry name" value="Regulator of G-protein signaling, RGS"/>
    <property type="match status" value="1"/>
</dbReference>
<dbReference type="InterPro" id="IPR004182">
    <property type="entry name" value="GRAM"/>
</dbReference>
<protein>
    <recommendedName>
        <fullName evidence="14">cGMP-dependent protein kinase</fullName>
    </recommendedName>
</protein>
<dbReference type="Gene3D" id="2.30.29.30">
    <property type="entry name" value="Pleckstrin-homology domain (PH domain)/Phosphotyrosine-binding domain (PTB)"/>
    <property type="match status" value="1"/>
</dbReference>
<keyword evidence="1" id="KW-0723">Serine/threonine-protein kinase</keyword>
<evidence type="ECO:0000259" key="11">
    <source>
        <dbReference type="PROSITE" id="PS50042"/>
    </source>
</evidence>
<evidence type="ECO:0000256" key="2">
    <source>
        <dbReference type="ARBA" id="ARBA00022535"/>
    </source>
</evidence>
<feature type="region of interest" description="Disordered" evidence="9">
    <location>
        <begin position="45"/>
        <end position="101"/>
    </location>
</feature>
<dbReference type="GO" id="GO:0009966">
    <property type="term" value="P:regulation of signal transduction"/>
    <property type="evidence" value="ECO:0007669"/>
    <property type="project" value="TreeGrafter"/>
</dbReference>
<evidence type="ECO:0000256" key="4">
    <source>
        <dbReference type="ARBA" id="ARBA00022741"/>
    </source>
</evidence>
<dbReference type="GO" id="GO:0030553">
    <property type="term" value="F:cGMP binding"/>
    <property type="evidence" value="ECO:0007669"/>
    <property type="project" value="UniProtKB-KW"/>
</dbReference>
<dbReference type="InterPro" id="IPR016137">
    <property type="entry name" value="RGS"/>
</dbReference>
<dbReference type="Gene3D" id="1.10.167.10">
    <property type="entry name" value="Regulator of G-protein Signalling 4, domain 2"/>
    <property type="match status" value="1"/>
</dbReference>
<feature type="domain" description="Cyclic nucleotide-binding" evidence="11">
    <location>
        <begin position="384"/>
        <end position="447"/>
    </location>
</feature>
<name>A0A7S4AYD9_CHRCT</name>
<dbReference type="Gene3D" id="3.30.200.20">
    <property type="entry name" value="Phosphorylase Kinase, domain 1"/>
    <property type="match status" value="1"/>
</dbReference>
<dbReference type="Pfam" id="PF00615">
    <property type="entry name" value="RGS"/>
    <property type="match status" value="1"/>
</dbReference>
<dbReference type="GO" id="GO:0005524">
    <property type="term" value="F:ATP binding"/>
    <property type="evidence" value="ECO:0007669"/>
    <property type="project" value="UniProtKB-UniRule"/>
</dbReference>
<dbReference type="CDD" id="cd00038">
    <property type="entry name" value="CAP_ED"/>
    <property type="match status" value="1"/>
</dbReference>
<dbReference type="InterPro" id="IPR017441">
    <property type="entry name" value="Protein_kinase_ATP_BS"/>
</dbReference>
<dbReference type="InterPro" id="IPR036305">
    <property type="entry name" value="RGS_sf"/>
</dbReference>
<dbReference type="SMART" id="SM00220">
    <property type="entry name" value="S_TKc"/>
    <property type="match status" value="1"/>
</dbReference>
<dbReference type="PANTHER" id="PTHR24355:SF30">
    <property type="entry name" value="SERINE_THREONINE-PROTEIN KINASE 32B ISOFORM X1"/>
    <property type="match status" value="1"/>
</dbReference>
<keyword evidence="3" id="KW-0808">Transferase</keyword>
<evidence type="ECO:0000256" key="6">
    <source>
        <dbReference type="ARBA" id="ARBA00022840"/>
    </source>
</evidence>
<gene>
    <name evidence="13" type="ORF">PCAR00345_LOCUS302</name>
</gene>
<dbReference type="Gene3D" id="1.10.510.10">
    <property type="entry name" value="Transferase(Phosphotransferase) domain 1"/>
    <property type="match status" value="1"/>
</dbReference>
<reference evidence="13" key="1">
    <citation type="submission" date="2021-01" db="EMBL/GenBank/DDBJ databases">
        <authorList>
            <person name="Corre E."/>
            <person name="Pelletier E."/>
            <person name="Niang G."/>
            <person name="Scheremetjew M."/>
            <person name="Finn R."/>
            <person name="Kale V."/>
            <person name="Holt S."/>
            <person name="Cochrane G."/>
            <person name="Meng A."/>
            <person name="Brown T."/>
            <person name="Cohen L."/>
        </authorList>
    </citation>
    <scope>NUCLEOTIDE SEQUENCE</scope>
    <source>
        <strain evidence="13">CCMP645</strain>
    </source>
</reference>
<dbReference type="InterPro" id="IPR000719">
    <property type="entry name" value="Prot_kinase_dom"/>
</dbReference>
<dbReference type="InterPro" id="IPR014710">
    <property type="entry name" value="RmlC-like_jellyroll"/>
</dbReference>
<proteinExistence type="predicted"/>
<dbReference type="PROSITE" id="PS50132">
    <property type="entry name" value="RGS"/>
    <property type="match status" value="1"/>
</dbReference>
<dbReference type="GO" id="GO:0007186">
    <property type="term" value="P:G protein-coupled receptor signaling pathway"/>
    <property type="evidence" value="ECO:0007669"/>
    <property type="project" value="TreeGrafter"/>
</dbReference>
<dbReference type="PROSITE" id="PS00107">
    <property type="entry name" value="PROTEIN_KINASE_ATP"/>
    <property type="match status" value="1"/>
</dbReference>
<evidence type="ECO:0000259" key="10">
    <source>
        <dbReference type="PROSITE" id="PS50011"/>
    </source>
</evidence>
<accession>A0A7S4AYD9</accession>
<evidence type="ECO:0000259" key="12">
    <source>
        <dbReference type="PROSITE" id="PS50132"/>
    </source>
</evidence>
<dbReference type="AlphaFoldDB" id="A0A7S4AYD9"/>
<dbReference type="InterPro" id="IPR018490">
    <property type="entry name" value="cNMP-bd_dom_sf"/>
</dbReference>
<keyword evidence="6 8" id="KW-0067">ATP-binding</keyword>
<feature type="domain" description="Protein kinase" evidence="10">
    <location>
        <begin position="657"/>
        <end position="933"/>
    </location>
</feature>
<sequence>MQKDVKVMRRKPAPTKAISTNRPETAESHGVTMEAKGFEMATYRIEHANPPEAASVGDEGGRRDSYMVAEPDRSESTPTNRAGHANGSATGPEASTSASSTLVETVHLTSLEQDELLGEVAFIEGTPLEVRYVAEGEGCAVRELSRELLWQELHRDPVFAGNVFKNIAITLSVKCEEICWRLEEMASEAASSGWRASWRLNQGKHVQKFALSQRAAVKVQEMLGVPREQELLHSTTAAFDHMSIRVHGHLLIYSETIAFYAKVFGTQVKKVLPVRTIVSVLRDTPATKEMEAAIEVACMEDALIFSNIPDLKEACEAINEVLKSAQRAQRGAKTQNFEFNDKGREAARDALEHNPRSAKVLQQFQLSPEEWLDFLQREAQSFMYNRGEAVVRQNSPCDSLFQIARGCIRVEKSTSLGDGTVVVSRLGPPAVFGEFFFLMGDKVNSLTSFICDMDGTELYVIKPSSLKPYLESNPMMPVQLYRYLATSTAHKYRVLRETSGFGITPKGAGTVQVSMEETINNPVFLGFYTRFVRIEKPERLPWLQFWQAVEEFRVTPASNAANKLAYEIYRDYISDKAEHLVPMTPAQEKGLRAFFAKRLEGPLARTPVPSDIFAQAQADIFEELRLHTYDKFVGSSHFNGIVELKEREKEVPTIHHFYYLRRLGVGSFGEVFAVRKKDSHKRYAMKIMSKEAQAQMSRRWAMYVRIESEVMAALNHPFLVNLNYCFQTPQAVFMVIDLVLGGDLDDFQKRFRTNPATEDMLRFMSCQLVSGLAYMHGIGVIHRDIKPPNVLIDEEGSLRITDFGLSLKLKPGEELYDRTGTKPYMAPELHLASKSQKSGYSFSVDWFALGVTLWEVCTGGLMMPPPVQKTVNALKHGEFLVRGNFEQVSMGAFSANPAFSNLSKDGCSFLAALLHPDPLKRLNTQNVMRHEFFREINWAAVRARKLQPPWDTETMRQLAAKRLDEAFEQRRTAAKVLGHLMQKEEMQNVSNFDFVSPRAIMEEYLENVYQLRAGPQETIEEVNEAEEAAS</sequence>